<dbReference type="EMBL" id="JAIEZQ010000001">
    <property type="protein sequence ID" value="MBY9073281.1"/>
    <property type="molecule type" value="Genomic_DNA"/>
</dbReference>
<evidence type="ECO:0000313" key="3">
    <source>
        <dbReference type="Proteomes" id="UP000754710"/>
    </source>
</evidence>
<organism evidence="2 3">
    <name type="scientific">Nocardioides jiangsuensis</name>
    <dbReference type="NCBI Taxonomy" id="2866161"/>
    <lineage>
        <taxon>Bacteria</taxon>
        <taxon>Bacillati</taxon>
        <taxon>Actinomycetota</taxon>
        <taxon>Actinomycetes</taxon>
        <taxon>Propionibacteriales</taxon>
        <taxon>Nocardioidaceae</taxon>
        <taxon>Nocardioides</taxon>
    </lineage>
</organism>
<dbReference type="RefSeq" id="WP_221023096.1">
    <property type="nucleotide sequence ID" value="NZ_JAIEZQ010000001.1"/>
</dbReference>
<dbReference type="InterPro" id="IPR002925">
    <property type="entry name" value="Dienelactn_hydro"/>
</dbReference>
<sequence>MVTGADVEIATGRGSMPAYFAKPGTAPPWPGVVVVHDFTGMSHDLRAQADWLAEAGFAAVAPDLYYWGSRLSCLRTIMRDIGERRGRTFDDIDAARSWLGDQDGCSGRMGVIGFCMGGGYALALAPDPEYSAASVNYGGCPSDAEDWLPGACPIVGSFGGADTSPLGRRAGRRLGRVLTELEVPHDVKIYPGVGHGFMNDHDPANATLLLRFLANISGTKHDEEATQDARRRITAFFDTYLRADDAARSSGSA</sequence>
<dbReference type="Pfam" id="PF01738">
    <property type="entry name" value="DLH"/>
    <property type="match status" value="1"/>
</dbReference>
<dbReference type="GO" id="GO:0016787">
    <property type="term" value="F:hydrolase activity"/>
    <property type="evidence" value="ECO:0007669"/>
    <property type="project" value="UniProtKB-KW"/>
</dbReference>
<keyword evidence="2" id="KW-0378">Hydrolase</keyword>
<evidence type="ECO:0000259" key="1">
    <source>
        <dbReference type="Pfam" id="PF01738"/>
    </source>
</evidence>
<gene>
    <name evidence="2" type="ORF">K1X13_00465</name>
</gene>
<dbReference type="Gene3D" id="3.40.50.1820">
    <property type="entry name" value="alpha/beta hydrolase"/>
    <property type="match status" value="1"/>
</dbReference>
<name>A0ABS7RE36_9ACTN</name>
<accession>A0ABS7RE36</accession>
<evidence type="ECO:0000313" key="2">
    <source>
        <dbReference type="EMBL" id="MBY9073281.1"/>
    </source>
</evidence>
<reference evidence="2 3" key="1">
    <citation type="submission" date="2021-08" db="EMBL/GenBank/DDBJ databases">
        <title>Nocardioides bacterium WL0053 sp. nov., isolated from the sediment.</title>
        <authorList>
            <person name="Wang L."/>
            <person name="Zhang D."/>
            <person name="Zhang A."/>
        </authorList>
    </citation>
    <scope>NUCLEOTIDE SEQUENCE [LARGE SCALE GENOMIC DNA]</scope>
    <source>
        <strain evidence="2 3">WL0053</strain>
    </source>
</reference>
<proteinExistence type="predicted"/>
<dbReference type="PANTHER" id="PTHR46623">
    <property type="entry name" value="CARBOXYMETHYLENEBUTENOLIDASE-RELATED"/>
    <property type="match status" value="1"/>
</dbReference>
<dbReference type="Proteomes" id="UP000754710">
    <property type="component" value="Unassembled WGS sequence"/>
</dbReference>
<dbReference type="PANTHER" id="PTHR46623:SF6">
    <property type="entry name" value="ALPHA_BETA-HYDROLASES SUPERFAMILY PROTEIN"/>
    <property type="match status" value="1"/>
</dbReference>
<dbReference type="InterPro" id="IPR051049">
    <property type="entry name" value="Dienelactone_hydrolase-like"/>
</dbReference>
<keyword evidence="3" id="KW-1185">Reference proteome</keyword>
<comment type="caution">
    <text evidence="2">The sequence shown here is derived from an EMBL/GenBank/DDBJ whole genome shotgun (WGS) entry which is preliminary data.</text>
</comment>
<dbReference type="SUPFAM" id="SSF53474">
    <property type="entry name" value="alpha/beta-Hydrolases"/>
    <property type="match status" value="1"/>
</dbReference>
<feature type="domain" description="Dienelactone hydrolase" evidence="1">
    <location>
        <begin position="16"/>
        <end position="241"/>
    </location>
</feature>
<dbReference type="InterPro" id="IPR029058">
    <property type="entry name" value="AB_hydrolase_fold"/>
</dbReference>
<protein>
    <submittedName>
        <fullName evidence="2">Dienelactone hydrolase family protein</fullName>
    </submittedName>
</protein>